<gene>
    <name evidence="6" type="ORF">MICPUN_76427</name>
</gene>
<evidence type="ECO:0000256" key="3">
    <source>
        <dbReference type="ARBA" id="ARBA00022679"/>
    </source>
</evidence>
<dbReference type="EMBL" id="CP001325">
    <property type="protein sequence ID" value="ACO62602.1"/>
    <property type="molecule type" value="Genomic_DNA"/>
</dbReference>
<dbReference type="AlphaFoldDB" id="C1E3S3"/>
<dbReference type="RefSeq" id="XP_002501344.1">
    <property type="nucleotide sequence ID" value="XM_002501298.1"/>
</dbReference>
<dbReference type="Proteomes" id="UP000002009">
    <property type="component" value="Chromosome 4"/>
</dbReference>
<dbReference type="InterPro" id="IPR029063">
    <property type="entry name" value="SAM-dependent_MTases_sf"/>
</dbReference>
<feature type="region of interest" description="Disordered" evidence="4">
    <location>
        <begin position="126"/>
        <end position="155"/>
    </location>
</feature>
<feature type="domain" description="Methyltransferase" evidence="5">
    <location>
        <begin position="48"/>
        <end position="177"/>
    </location>
</feature>
<dbReference type="GO" id="GO:0008168">
    <property type="term" value="F:methyltransferase activity"/>
    <property type="evidence" value="ECO:0007669"/>
    <property type="project" value="UniProtKB-KW"/>
</dbReference>
<name>C1E3S3_MICCC</name>
<dbReference type="FunCoup" id="C1E3S3">
    <property type="interactions" value="10"/>
</dbReference>
<dbReference type="PANTHER" id="PTHR12176">
    <property type="entry name" value="SAM-DEPENDENT METHYLTRANSFERASE SUPERFAMILY PROTEIN"/>
    <property type="match status" value="1"/>
</dbReference>
<dbReference type="GeneID" id="8243014"/>
<evidence type="ECO:0000256" key="2">
    <source>
        <dbReference type="ARBA" id="ARBA00022603"/>
    </source>
</evidence>
<protein>
    <recommendedName>
        <fullName evidence="5">Methyltransferase domain-containing protein</fullName>
    </recommendedName>
</protein>
<evidence type="ECO:0000313" key="6">
    <source>
        <dbReference type="EMBL" id="ACO62602.1"/>
    </source>
</evidence>
<evidence type="ECO:0000313" key="7">
    <source>
        <dbReference type="Proteomes" id="UP000002009"/>
    </source>
</evidence>
<dbReference type="OMA" id="PSAHEDM"/>
<evidence type="ECO:0000259" key="5">
    <source>
        <dbReference type="Pfam" id="PF13847"/>
    </source>
</evidence>
<dbReference type="InterPro" id="IPR025714">
    <property type="entry name" value="Methyltranfer_dom"/>
</dbReference>
<dbReference type="CDD" id="cd02440">
    <property type="entry name" value="AdoMet_MTases"/>
    <property type="match status" value="1"/>
</dbReference>
<keyword evidence="7" id="KW-1185">Reference proteome</keyword>
<dbReference type="eggNOG" id="KOG2352">
    <property type="taxonomic scope" value="Eukaryota"/>
</dbReference>
<dbReference type="PANTHER" id="PTHR12176:SF79">
    <property type="entry name" value="METHYLTRANSFERASE TYPE 11 DOMAIN-CONTAINING PROTEIN"/>
    <property type="match status" value="1"/>
</dbReference>
<dbReference type="OrthoDB" id="411785at2759"/>
<dbReference type="Gene3D" id="3.40.50.150">
    <property type="entry name" value="Vaccinia Virus protein VP39"/>
    <property type="match status" value="1"/>
</dbReference>
<dbReference type="InterPro" id="IPR051419">
    <property type="entry name" value="Lys/N-term_MeTrsfase_sf"/>
</dbReference>
<keyword evidence="3" id="KW-0808">Transferase</keyword>
<evidence type="ECO:0000256" key="4">
    <source>
        <dbReference type="SAM" id="MobiDB-lite"/>
    </source>
</evidence>
<dbReference type="InParanoid" id="C1E3S3"/>
<organism evidence="6 7">
    <name type="scientific">Micromonas commoda (strain RCC299 / NOUM17 / CCMP2709)</name>
    <name type="common">Picoplanktonic green alga</name>
    <dbReference type="NCBI Taxonomy" id="296587"/>
    <lineage>
        <taxon>Eukaryota</taxon>
        <taxon>Viridiplantae</taxon>
        <taxon>Chlorophyta</taxon>
        <taxon>Mamiellophyceae</taxon>
        <taxon>Mamiellales</taxon>
        <taxon>Mamiellaceae</taxon>
        <taxon>Micromonas</taxon>
    </lineage>
</organism>
<comment type="similarity">
    <text evidence="1">Belongs to the methyltransferase superfamily.</text>
</comment>
<dbReference type="KEGG" id="mis:MICPUN_76427"/>
<proteinExistence type="inferred from homology"/>
<evidence type="ECO:0000256" key="1">
    <source>
        <dbReference type="ARBA" id="ARBA00008361"/>
    </source>
</evidence>
<dbReference type="GO" id="GO:0032259">
    <property type="term" value="P:methylation"/>
    <property type="evidence" value="ECO:0007669"/>
    <property type="project" value="UniProtKB-KW"/>
</dbReference>
<reference evidence="6 7" key="1">
    <citation type="journal article" date="2009" name="Science">
        <title>Green evolution and dynamic adaptations revealed by genomes of the marine picoeukaryotes Micromonas.</title>
        <authorList>
            <person name="Worden A.Z."/>
            <person name="Lee J.H."/>
            <person name="Mock T."/>
            <person name="Rouze P."/>
            <person name="Simmons M.P."/>
            <person name="Aerts A.L."/>
            <person name="Allen A.E."/>
            <person name="Cuvelier M.L."/>
            <person name="Derelle E."/>
            <person name="Everett M.V."/>
            <person name="Foulon E."/>
            <person name="Grimwood J."/>
            <person name="Gundlach H."/>
            <person name="Henrissat B."/>
            <person name="Napoli C."/>
            <person name="McDonald S.M."/>
            <person name="Parker M.S."/>
            <person name="Rombauts S."/>
            <person name="Salamov A."/>
            <person name="Von Dassow P."/>
            <person name="Badger J.H."/>
            <person name="Coutinho P.M."/>
            <person name="Demir E."/>
            <person name="Dubchak I."/>
            <person name="Gentemann C."/>
            <person name="Eikrem W."/>
            <person name="Gready J.E."/>
            <person name="John U."/>
            <person name="Lanier W."/>
            <person name="Lindquist E.A."/>
            <person name="Lucas S."/>
            <person name="Mayer K.F."/>
            <person name="Moreau H."/>
            <person name="Not F."/>
            <person name="Otillar R."/>
            <person name="Panaud O."/>
            <person name="Pangilinan J."/>
            <person name="Paulsen I."/>
            <person name="Piegu B."/>
            <person name="Poliakov A."/>
            <person name="Robbens S."/>
            <person name="Schmutz J."/>
            <person name="Toulza E."/>
            <person name="Wyss T."/>
            <person name="Zelensky A."/>
            <person name="Zhou K."/>
            <person name="Armbrust E.V."/>
            <person name="Bhattacharya D."/>
            <person name="Goodenough U.W."/>
            <person name="Van de Peer Y."/>
            <person name="Grigoriev I.V."/>
        </authorList>
    </citation>
    <scope>NUCLEOTIDE SEQUENCE [LARGE SCALE GENOMIC DNA]</scope>
    <source>
        <strain evidence="7">RCC299 / NOUM17</strain>
    </source>
</reference>
<accession>C1E3S3</accession>
<dbReference type="SUPFAM" id="SSF53335">
    <property type="entry name" value="S-adenosyl-L-methionine-dependent methyltransferases"/>
    <property type="match status" value="1"/>
</dbReference>
<sequence length="189" mass="21588">YGSKAYWDERFEEGCTVGASSERGEVNNEWYAGYDELEPIIERFTRRNHRVLILGCGTSTLGEELAVRGFSRVEAVDYSENAILRMREVQEQRLVDYRIMDVTKMTYPDRSVDCVIDKATLDTMKQLDDDDDDDDLENFDPGATKRAPARDPESHAARMLREACRVLKPGGHYVCVTYGEPATRLSLFD</sequence>
<feature type="compositionally biased region" description="Acidic residues" evidence="4">
    <location>
        <begin position="128"/>
        <end position="138"/>
    </location>
</feature>
<feature type="non-terminal residue" evidence="6">
    <location>
        <position position="189"/>
    </location>
</feature>
<keyword evidence="2" id="KW-0489">Methyltransferase</keyword>
<feature type="non-terminal residue" evidence="6">
    <location>
        <position position="1"/>
    </location>
</feature>
<dbReference type="Pfam" id="PF13847">
    <property type="entry name" value="Methyltransf_31"/>
    <property type="match status" value="1"/>
</dbReference>